<dbReference type="KEGG" id="eus:EUTSA_v10027722mg"/>
<dbReference type="InterPro" id="IPR001128">
    <property type="entry name" value="Cyt_P450"/>
</dbReference>
<evidence type="ECO:0000256" key="3">
    <source>
        <dbReference type="ARBA" id="ARBA00022617"/>
    </source>
</evidence>
<keyword evidence="3 8" id="KW-0349">Heme</keyword>
<proteinExistence type="inferred from homology"/>
<dbReference type="OMA" id="YPANIHY"/>
<dbReference type="OrthoDB" id="1470350at2759"/>
<dbReference type="PANTHER" id="PTHR24296">
    <property type="entry name" value="CYTOCHROME P450"/>
    <property type="match status" value="1"/>
</dbReference>
<reference evidence="10 11" key="1">
    <citation type="journal article" date="2013" name="Front. Plant Sci.">
        <title>The Reference Genome of the Halophytic Plant Eutrema salsugineum.</title>
        <authorList>
            <person name="Yang R."/>
            <person name="Jarvis D.E."/>
            <person name="Chen H."/>
            <person name="Beilstein M.A."/>
            <person name="Grimwood J."/>
            <person name="Jenkins J."/>
            <person name="Shu S."/>
            <person name="Prochnik S."/>
            <person name="Xin M."/>
            <person name="Ma C."/>
            <person name="Schmutz J."/>
            <person name="Wing R.A."/>
            <person name="Mitchell-Olds T."/>
            <person name="Schumaker K.S."/>
            <person name="Wang X."/>
        </authorList>
    </citation>
    <scope>NUCLEOTIDE SEQUENCE [LARGE SCALE GENOMIC DNA]</scope>
</reference>
<keyword evidence="9" id="KW-0472">Membrane</keyword>
<dbReference type="AlphaFoldDB" id="V4M3I4"/>
<dbReference type="Pfam" id="PF00067">
    <property type="entry name" value="p450"/>
    <property type="match status" value="1"/>
</dbReference>
<comment type="cofactor">
    <cofactor evidence="1 8">
        <name>heme</name>
        <dbReference type="ChEBI" id="CHEBI:30413"/>
    </cofactor>
</comment>
<dbReference type="GO" id="GO:0005506">
    <property type="term" value="F:iron ion binding"/>
    <property type="evidence" value="ECO:0007669"/>
    <property type="project" value="InterPro"/>
</dbReference>
<protein>
    <recommendedName>
        <fullName evidence="12">Cytochrome P450</fullName>
    </recommendedName>
</protein>
<comment type="similarity">
    <text evidence="2">Belongs to the cytochrome P450 family.</text>
</comment>
<evidence type="ECO:0000256" key="6">
    <source>
        <dbReference type="ARBA" id="ARBA00023004"/>
    </source>
</evidence>
<evidence type="ECO:0000256" key="8">
    <source>
        <dbReference type="PIRSR" id="PIRSR602401-1"/>
    </source>
</evidence>
<dbReference type="SUPFAM" id="SSF48264">
    <property type="entry name" value="Cytochrome P450"/>
    <property type="match status" value="1"/>
</dbReference>
<evidence type="ECO:0000256" key="4">
    <source>
        <dbReference type="ARBA" id="ARBA00022723"/>
    </source>
</evidence>
<dbReference type="EMBL" id="KI517416">
    <property type="protein sequence ID" value="ESQ46803.1"/>
    <property type="molecule type" value="Genomic_DNA"/>
</dbReference>
<feature type="binding site" description="axial binding residue" evidence="8">
    <location>
        <position position="462"/>
    </location>
    <ligand>
        <name>heme</name>
        <dbReference type="ChEBI" id="CHEBI:30413"/>
    </ligand>
    <ligandPart>
        <name>Fe</name>
        <dbReference type="ChEBI" id="CHEBI:18248"/>
    </ligandPart>
</feature>
<evidence type="ECO:0008006" key="12">
    <source>
        <dbReference type="Google" id="ProtNLM"/>
    </source>
</evidence>
<dbReference type="GO" id="GO:0016705">
    <property type="term" value="F:oxidoreductase activity, acting on paired donors, with incorporation or reduction of molecular oxygen"/>
    <property type="evidence" value="ECO:0007669"/>
    <property type="project" value="InterPro"/>
</dbReference>
<dbReference type="STRING" id="72664.V4M3I4"/>
<sequence>MASIGLYEAFIAFFCLFTFYFFFHTKPFCCLLIQKTHKSYPWNWPVLGMLPGVLLRLHHIYDYSVEVLECSNLTFQFKGPWFAGMDTLVTVDSANIHYMLTSNFSNYIKGPEFHEIFEVFGDGIVNSDSDLWRNLRKLSQATFNHQGFQNFSTFTTRSKLTDGLVPLLNHFAEEEMVVDLQDVFQRFMFDTTYIFLTGSDPRSLSIEMPEAEFAKAFDDIGEAVVYRHIAPRFLWNLQKWIGIGTEKNMMEANATLDRVCTKFISSKREEIRSQGITRSQGDCKDLLTYHIKLDTNKYELLNPEDDKFLRDYAVGIMAAGRDSTAATLTWFFWILSENPNVLTKILQEMNTNLPKKGNGQDKSSYMNKLVYLHAALSESLRLYPPIPFERKSPIKPDVLPSGHKVKSNTNIMIFIYALGRMKAIWGEDAIDFKPERWISETGELKHEPSFKFLSFMAGPRTCLGKNLAMNLMKTVIVEILQNYEIRVISGQKIEPKPGLILQMKHGLKATIAKKCSSLD</sequence>
<dbReference type="GO" id="GO:0020037">
    <property type="term" value="F:heme binding"/>
    <property type="evidence" value="ECO:0007669"/>
    <property type="project" value="InterPro"/>
</dbReference>
<name>V4M3I4_EUTSA</name>
<accession>V4M3I4</accession>
<organism evidence="10 11">
    <name type="scientific">Eutrema salsugineum</name>
    <name type="common">Saltwater cress</name>
    <name type="synonym">Sisymbrium salsugineum</name>
    <dbReference type="NCBI Taxonomy" id="72664"/>
    <lineage>
        <taxon>Eukaryota</taxon>
        <taxon>Viridiplantae</taxon>
        <taxon>Streptophyta</taxon>
        <taxon>Embryophyta</taxon>
        <taxon>Tracheophyta</taxon>
        <taxon>Spermatophyta</taxon>
        <taxon>Magnoliopsida</taxon>
        <taxon>eudicotyledons</taxon>
        <taxon>Gunneridae</taxon>
        <taxon>Pentapetalae</taxon>
        <taxon>rosids</taxon>
        <taxon>malvids</taxon>
        <taxon>Brassicales</taxon>
        <taxon>Brassicaceae</taxon>
        <taxon>Eutremeae</taxon>
        <taxon>Eutrema</taxon>
    </lineage>
</organism>
<dbReference type="PRINTS" id="PR00385">
    <property type="entry name" value="P450"/>
</dbReference>
<evidence type="ECO:0000256" key="2">
    <source>
        <dbReference type="ARBA" id="ARBA00010617"/>
    </source>
</evidence>
<dbReference type="CDD" id="cd11064">
    <property type="entry name" value="CYP86A"/>
    <property type="match status" value="1"/>
</dbReference>
<evidence type="ECO:0000313" key="11">
    <source>
        <dbReference type="Proteomes" id="UP000030689"/>
    </source>
</evidence>
<keyword evidence="4 8" id="KW-0479">Metal-binding</keyword>
<dbReference type="Gene3D" id="1.10.630.10">
    <property type="entry name" value="Cytochrome P450"/>
    <property type="match status" value="1"/>
</dbReference>
<evidence type="ECO:0000256" key="7">
    <source>
        <dbReference type="ARBA" id="ARBA00023033"/>
    </source>
</evidence>
<keyword evidence="7" id="KW-0503">Monooxygenase</keyword>
<dbReference type="PRINTS" id="PR00463">
    <property type="entry name" value="EP450I"/>
</dbReference>
<gene>
    <name evidence="10" type="ORF">EUTSA_v10027722mg</name>
</gene>
<evidence type="ECO:0000256" key="5">
    <source>
        <dbReference type="ARBA" id="ARBA00023002"/>
    </source>
</evidence>
<dbReference type="InterPro" id="IPR036396">
    <property type="entry name" value="Cyt_P450_sf"/>
</dbReference>
<keyword evidence="5" id="KW-0560">Oxidoreductase</keyword>
<dbReference type="Gramene" id="ESQ46803">
    <property type="protein sequence ID" value="ESQ46803"/>
    <property type="gene ID" value="EUTSA_v10027722mg"/>
</dbReference>
<dbReference type="GO" id="GO:0004497">
    <property type="term" value="F:monooxygenase activity"/>
    <property type="evidence" value="ECO:0007669"/>
    <property type="project" value="UniProtKB-KW"/>
</dbReference>
<evidence type="ECO:0000313" key="10">
    <source>
        <dbReference type="EMBL" id="ESQ46803.1"/>
    </source>
</evidence>
<keyword evidence="6 8" id="KW-0408">Iron</keyword>
<keyword evidence="11" id="KW-1185">Reference proteome</keyword>
<dbReference type="eggNOG" id="KOG0157">
    <property type="taxonomic scope" value="Eukaryota"/>
</dbReference>
<dbReference type="Proteomes" id="UP000030689">
    <property type="component" value="Unassembled WGS sequence"/>
</dbReference>
<keyword evidence="9" id="KW-1133">Transmembrane helix</keyword>
<evidence type="ECO:0000256" key="9">
    <source>
        <dbReference type="SAM" id="Phobius"/>
    </source>
</evidence>
<keyword evidence="9" id="KW-0812">Transmembrane</keyword>
<evidence type="ECO:0000256" key="1">
    <source>
        <dbReference type="ARBA" id="ARBA00001971"/>
    </source>
</evidence>
<dbReference type="InterPro" id="IPR002401">
    <property type="entry name" value="Cyt_P450_E_grp-I"/>
</dbReference>
<feature type="transmembrane region" description="Helical" evidence="9">
    <location>
        <begin position="6"/>
        <end position="23"/>
    </location>
</feature>